<dbReference type="SUPFAM" id="SSF54534">
    <property type="entry name" value="FKBP-like"/>
    <property type="match status" value="1"/>
</dbReference>
<dbReference type="InterPro" id="IPR000774">
    <property type="entry name" value="PPIase_FKBP_N"/>
</dbReference>
<protein>
    <recommendedName>
        <fullName evidence="6">Peptidyl-prolyl cis-trans isomerase</fullName>
        <ecNumber evidence="6">5.2.1.8</ecNumber>
    </recommendedName>
</protein>
<evidence type="ECO:0000256" key="6">
    <source>
        <dbReference type="RuleBase" id="RU003915"/>
    </source>
</evidence>
<dbReference type="InterPro" id="IPR001179">
    <property type="entry name" value="PPIase_FKBP_dom"/>
</dbReference>
<dbReference type="EMBL" id="FQXG01000005">
    <property type="protein sequence ID" value="SHH95757.1"/>
    <property type="molecule type" value="Genomic_DNA"/>
</dbReference>
<proteinExistence type="inferred from homology"/>
<evidence type="ECO:0000259" key="8">
    <source>
        <dbReference type="PROSITE" id="PS50059"/>
    </source>
</evidence>
<dbReference type="GO" id="GO:0006457">
    <property type="term" value="P:protein folding"/>
    <property type="evidence" value="ECO:0007669"/>
    <property type="project" value="InterPro"/>
</dbReference>
<evidence type="ECO:0000256" key="7">
    <source>
        <dbReference type="SAM" id="SignalP"/>
    </source>
</evidence>
<reference evidence="9 10" key="1">
    <citation type="submission" date="2016-11" db="EMBL/GenBank/DDBJ databases">
        <authorList>
            <person name="Jaros S."/>
            <person name="Januszkiewicz K."/>
            <person name="Wedrychowicz H."/>
        </authorList>
    </citation>
    <scope>NUCLEOTIDE SEQUENCE [LARGE SCALE GENOMIC DNA]</scope>
    <source>
        <strain evidence="9 10">DSM 16917</strain>
    </source>
</reference>
<comment type="similarity">
    <text evidence="2 6">Belongs to the FKBP-type PPIase family.</text>
</comment>
<evidence type="ECO:0000256" key="2">
    <source>
        <dbReference type="ARBA" id="ARBA00006577"/>
    </source>
</evidence>
<evidence type="ECO:0000313" key="10">
    <source>
        <dbReference type="Proteomes" id="UP000184268"/>
    </source>
</evidence>
<evidence type="ECO:0000313" key="9">
    <source>
        <dbReference type="EMBL" id="SHH95757.1"/>
    </source>
</evidence>
<name>A0A1M5X7E9_9GAMM</name>
<dbReference type="Pfam" id="PF01346">
    <property type="entry name" value="FKBP_N"/>
    <property type="match status" value="1"/>
</dbReference>
<dbReference type="PANTHER" id="PTHR43811:SF19">
    <property type="entry name" value="39 KDA FK506-BINDING NUCLEAR PROTEIN"/>
    <property type="match status" value="1"/>
</dbReference>
<dbReference type="PROSITE" id="PS50059">
    <property type="entry name" value="FKBP_PPIASE"/>
    <property type="match status" value="1"/>
</dbReference>
<dbReference type="OrthoDB" id="9814548at2"/>
<dbReference type="Gene3D" id="1.10.287.460">
    <property type="entry name" value="Peptidyl-prolyl cis-trans isomerase, FKBP-type, N-terminal domain"/>
    <property type="match status" value="1"/>
</dbReference>
<evidence type="ECO:0000256" key="1">
    <source>
        <dbReference type="ARBA" id="ARBA00000971"/>
    </source>
</evidence>
<dbReference type="InterPro" id="IPR036944">
    <property type="entry name" value="PPIase_FKBP_N_sf"/>
</dbReference>
<evidence type="ECO:0000256" key="3">
    <source>
        <dbReference type="ARBA" id="ARBA00023110"/>
    </source>
</evidence>
<feature type="signal peptide" evidence="7">
    <location>
        <begin position="1"/>
        <end position="22"/>
    </location>
</feature>
<dbReference type="Proteomes" id="UP000184268">
    <property type="component" value="Unassembled WGS sequence"/>
</dbReference>
<dbReference type="InterPro" id="IPR046357">
    <property type="entry name" value="PPIase_dom_sf"/>
</dbReference>
<dbReference type="AlphaFoldDB" id="A0A1M5X7E9"/>
<keyword evidence="4 5" id="KW-0413">Isomerase</keyword>
<evidence type="ECO:0000256" key="5">
    <source>
        <dbReference type="PROSITE-ProRule" id="PRU00277"/>
    </source>
</evidence>
<dbReference type="Pfam" id="PF00254">
    <property type="entry name" value="FKBP_C"/>
    <property type="match status" value="1"/>
</dbReference>
<evidence type="ECO:0000256" key="4">
    <source>
        <dbReference type="ARBA" id="ARBA00023235"/>
    </source>
</evidence>
<keyword evidence="3 5" id="KW-0697">Rotamase</keyword>
<organism evidence="9 10">
    <name type="scientific">Ferrimonas marina</name>
    <dbReference type="NCBI Taxonomy" id="299255"/>
    <lineage>
        <taxon>Bacteria</taxon>
        <taxon>Pseudomonadati</taxon>
        <taxon>Pseudomonadota</taxon>
        <taxon>Gammaproteobacteria</taxon>
        <taxon>Alteromonadales</taxon>
        <taxon>Ferrimonadaceae</taxon>
        <taxon>Ferrimonas</taxon>
    </lineage>
</organism>
<sequence length="283" mass="30201">MKAVCKWSSVALAVMVSAHVAAEPAFDSDSSAYTMGAALGEHLAMQLDGHQALGLRFDQTRIVKGFADALANNNQLDEEAMAQALHGLTLELHRLSLAKTEQEAQAALEAGQAYLAQNRSKPGVTVTESGVQYEVLQAGSGDKPTAEDMVKVHYSAQTVEGHQIGSTYDKEPNMFTVGRAIPGWAEAMQLMPEGAKYRVVIPSELAYGERNLGAFPANSTLVFEVELLEILDPDAIIEAAKAAGHGPKERHHSEGGMSFMNGMGGMGGMGGQTRSPSMWDQIQ</sequence>
<comment type="catalytic activity">
    <reaction evidence="1 5 6">
        <text>[protein]-peptidylproline (omega=180) = [protein]-peptidylproline (omega=0)</text>
        <dbReference type="Rhea" id="RHEA:16237"/>
        <dbReference type="Rhea" id="RHEA-COMP:10747"/>
        <dbReference type="Rhea" id="RHEA-COMP:10748"/>
        <dbReference type="ChEBI" id="CHEBI:83833"/>
        <dbReference type="ChEBI" id="CHEBI:83834"/>
        <dbReference type="EC" id="5.2.1.8"/>
    </reaction>
</comment>
<feature type="domain" description="PPIase FKBP-type" evidence="8">
    <location>
        <begin position="147"/>
        <end position="231"/>
    </location>
</feature>
<dbReference type="STRING" id="299255.SAMN02745129_3299"/>
<gene>
    <name evidence="9" type="ORF">SAMN02745129_3299</name>
</gene>
<accession>A0A1M5X7E9</accession>
<keyword evidence="10" id="KW-1185">Reference proteome</keyword>
<keyword evidence="7" id="KW-0732">Signal</keyword>
<dbReference type="EC" id="5.2.1.8" evidence="6"/>
<dbReference type="PANTHER" id="PTHR43811">
    <property type="entry name" value="FKBP-TYPE PEPTIDYL-PROLYL CIS-TRANS ISOMERASE FKPA"/>
    <property type="match status" value="1"/>
</dbReference>
<dbReference type="Gene3D" id="3.10.50.40">
    <property type="match status" value="1"/>
</dbReference>
<dbReference type="RefSeq" id="WP_067664055.1">
    <property type="nucleotide sequence ID" value="NZ_FQXG01000005.1"/>
</dbReference>
<feature type="chain" id="PRO_5009914866" description="Peptidyl-prolyl cis-trans isomerase" evidence="7">
    <location>
        <begin position="23"/>
        <end position="283"/>
    </location>
</feature>
<dbReference type="GO" id="GO:0003755">
    <property type="term" value="F:peptidyl-prolyl cis-trans isomerase activity"/>
    <property type="evidence" value="ECO:0007669"/>
    <property type="project" value="UniProtKB-UniRule"/>
</dbReference>